<reference evidence="3 4" key="1">
    <citation type="journal article" date="2015" name="Environ. Microbiol.">
        <title>Metagenome sequence of Elaphomyces granulatus from sporocarp tissue reveals Ascomycota ectomycorrhizal fingerprints of genome expansion and a Proteobacteria-rich microbiome.</title>
        <authorList>
            <person name="Quandt C.A."/>
            <person name="Kohler A."/>
            <person name="Hesse C.N."/>
            <person name="Sharpton T.J."/>
            <person name="Martin F."/>
            <person name="Spatafora J.W."/>
        </authorList>
    </citation>
    <scope>NUCLEOTIDE SEQUENCE [LARGE SCALE GENOMIC DNA]</scope>
    <source>
        <strain evidence="3 4">OSC145934</strain>
    </source>
</reference>
<dbReference type="Gene3D" id="3.30.70.1730">
    <property type="match status" value="1"/>
</dbReference>
<dbReference type="AlphaFoldDB" id="A0A232LUC1"/>
<name>A0A232LUC1_9EURO</name>
<dbReference type="PANTHER" id="PTHR11560">
    <property type="entry name" value="39S RIBOSOMAL PROTEIN L10, MITOCHONDRIAL"/>
    <property type="match status" value="1"/>
</dbReference>
<evidence type="ECO:0000256" key="2">
    <source>
        <dbReference type="SAM" id="MobiDB-lite"/>
    </source>
</evidence>
<protein>
    <submittedName>
        <fullName evidence="3">Uncharacterized protein</fullName>
    </submittedName>
</protein>
<dbReference type="SUPFAM" id="SSF160369">
    <property type="entry name" value="Ribosomal protein L10-like"/>
    <property type="match status" value="1"/>
</dbReference>
<feature type="compositionally biased region" description="Low complexity" evidence="2">
    <location>
        <begin position="1"/>
        <end position="20"/>
    </location>
</feature>
<feature type="region of interest" description="Disordered" evidence="2">
    <location>
        <begin position="1"/>
        <end position="33"/>
    </location>
</feature>
<accession>A0A232LUC1</accession>
<organism evidence="3 4">
    <name type="scientific">Elaphomyces granulatus</name>
    <dbReference type="NCBI Taxonomy" id="519963"/>
    <lineage>
        <taxon>Eukaryota</taxon>
        <taxon>Fungi</taxon>
        <taxon>Dikarya</taxon>
        <taxon>Ascomycota</taxon>
        <taxon>Pezizomycotina</taxon>
        <taxon>Eurotiomycetes</taxon>
        <taxon>Eurotiomycetidae</taxon>
        <taxon>Eurotiales</taxon>
        <taxon>Elaphomycetaceae</taxon>
        <taxon>Elaphomyces</taxon>
    </lineage>
</organism>
<dbReference type="EMBL" id="NPHW01004579">
    <property type="protein sequence ID" value="OXV07761.1"/>
    <property type="molecule type" value="Genomic_DNA"/>
</dbReference>
<gene>
    <name evidence="3" type="ORF">Egran_04475</name>
</gene>
<dbReference type="InterPro" id="IPR043141">
    <property type="entry name" value="Ribosomal_uL10-like_sf"/>
</dbReference>
<dbReference type="Proteomes" id="UP000243515">
    <property type="component" value="Unassembled WGS sequence"/>
</dbReference>
<sequence length="305" mass="33425">MAAIATSSIDTSTTAVLRHPPSQPPSHRRPEERRSQLLRQYTSLLRTAPLMVLFQHNNLQSVEWTAIRRELNQALRKADEQQVAEGRNLPPIASRIKLQIVQTGIFEVALRIVECFRPNGQTARLSGAVDPPKQSSAEIPDDTASLTHDLSRVVHDSIMNHKGKHELSTLLTGPLAIISFPHVSPEHLKASLSILSPKTTKFSAPTRKANPGYHDITVQEGLQKLMFLAARVDGEVFDIDGTKWIGSIEGGMDGLRVQLIAALQSMGSGIASALEGASKSLYLTLESRRSVLEAEEKDTPEKGEL</sequence>
<evidence type="ECO:0000256" key="1">
    <source>
        <dbReference type="ARBA" id="ARBA00008889"/>
    </source>
</evidence>
<keyword evidence="4" id="KW-1185">Reference proteome</keyword>
<evidence type="ECO:0000313" key="4">
    <source>
        <dbReference type="Proteomes" id="UP000243515"/>
    </source>
</evidence>
<dbReference type="InterPro" id="IPR047865">
    <property type="entry name" value="Ribosomal_uL10_bac_type"/>
</dbReference>
<comment type="caution">
    <text evidence="3">The sequence shown here is derived from an EMBL/GenBank/DDBJ whole genome shotgun (WGS) entry which is preliminary data.</text>
</comment>
<proteinExistence type="inferred from homology"/>
<dbReference type="OrthoDB" id="360689at2759"/>
<comment type="similarity">
    <text evidence="1">Belongs to the universal ribosomal protein uL10 family.</text>
</comment>
<evidence type="ECO:0000313" key="3">
    <source>
        <dbReference type="EMBL" id="OXV07761.1"/>
    </source>
</evidence>